<proteinExistence type="predicted"/>
<dbReference type="AlphaFoldDB" id="A0A0P1ASG5"/>
<sequence>MLITEISLLQNAVERHKRCKLSLIHISVEKDVKGINTVLFVSIPLKVKSPGQLF</sequence>
<dbReference type="Proteomes" id="UP000054928">
    <property type="component" value="Unassembled WGS sequence"/>
</dbReference>
<dbReference type="GeneID" id="36396234"/>
<keyword evidence="2" id="KW-1185">Reference proteome</keyword>
<accession>A0A0P1ASG5</accession>
<reference evidence="2" key="1">
    <citation type="submission" date="2014-09" db="EMBL/GenBank/DDBJ databases">
        <authorList>
            <person name="Sharma Rahul"/>
            <person name="Thines Marco"/>
        </authorList>
    </citation>
    <scope>NUCLEOTIDE SEQUENCE [LARGE SCALE GENOMIC DNA]</scope>
</reference>
<evidence type="ECO:0000313" key="2">
    <source>
        <dbReference type="Proteomes" id="UP000054928"/>
    </source>
</evidence>
<dbReference type="EMBL" id="CCYD01001336">
    <property type="protein sequence ID" value="CEG44847.1"/>
    <property type="molecule type" value="Genomic_DNA"/>
</dbReference>
<dbReference type="RefSeq" id="XP_024581216.1">
    <property type="nucleotide sequence ID" value="XM_024730994.1"/>
</dbReference>
<organism evidence="1 2">
    <name type="scientific">Plasmopara halstedii</name>
    <name type="common">Downy mildew of sunflower</name>
    <dbReference type="NCBI Taxonomy" id="4781"/>
    <lineage>
        <taxon>Eukaryota</taxon>
        <taxon>Sar</taxon>
        <taxon>Stramenopiles</taxon>
        <taxon>Oomycota</taxon>
        <taxon>Peronosporomycetes</taxon>
        <taxon>Peronosporales</taxon>
        <taxon>Peronosporaceae</taxon>
        <taxon>Plasmopara</taxon>
    </lineage>
</organism>
<protein>
    <submittedName>
        <fullName evidence="1">Uncharacterized protein</fullName>
    </submittedName>
</protein>
<evidence type="ECO:0000313" key="1">
    <source>
        <dbReference type="EMBL" id="CEG44847.1"/>
    </source>
</evidence>
<name>A0A0P1ASG5_PLAHL</name>